<comment type="caution">
    <text evidence="1">The sequence shown here is derived from an EMBL/GenBank/DDBJ whole genome shotgun (WGS) entry which is preliminary data.</text>
</comment>
<gene>
    <name evidence="1" type="ORF">Q757_04370</name>
</gene>
<dbReference type="Proteomes" id="UP000030023">
    <property type="component" value="Unassembled WGS sequence"/>
</dbReference>
<dbReference type="EMBL" id="AXCV01000167">
    <property type="protein sequence ID" value="KGO31886.1"/>
    <property type="molecule type" value="Genomic_DNA"/>
</dbReference>
<dbReference type="Gene3D" id="3.10.580.10">
    <property type="entry name" value="CBS-domain"/>
    <property type="match status" value="1"/>
</dbReference>
<proteinExistence type="predicted"/>
<reference evidence="1 2" key="1">
    <citation type="journal article" date="2014" name="Antonie Van Leeuwenhoek">
        <title>Oenococcus alcoholitolerans sp. nov., a lactic acid bacteria isolated from cachaca and ethanol fermentation processes.</title>
        <authorList>
            <person name="Badotti F."/>
            <person name="Moreira A.P."/>
            <person name="Tonon L.A."/>
            <person name="de Lucena B.T."/>
            <person name="Gomes Fde C."/>
            <person name="Kruger R."/>
            <person name="Thompson C.C."/>
            <person name="de Morais M.A.Jr."/>
            <person name="Rosa C.A."/>
            <person name="Thompson F.L."/>
        </authorList>
    </citation>
    <scope>NUCLEOTIDE SEQUENCE [LARGE SCALE GENOMIC DNA]</scope>
    <source>
        <strain evidence="1 2">UFRJ-M7.2.18</strain>
    </source>
</reference>
<dbReference type="SUPFAM" id="SSF54631">
    <property type="entry name" value="CBS-domain pair"/>
    <property type="match status" value="1"/>
</dbReference>
<name>A0ABR4XQY7_9LACO</name>
<sequence>TIDRDFLKKVHCFQSSDHLSELLSAADKYSLTHFPIFDGDHFVTVLSENGVMNWLAASVTSSLLDIDNSRIIDSLKYEEQRHPVVFVKKDASVYSILEIFVSSARRGLGNPVILIADKRPIKGPSDIKGIITLSDMAQIVSIIENEA</sequence>
<evidence type="ECO:0008006" key="3">
    <source>
        <dbReference type="Google" id="ProtNLM"/>
    </source>
</evidence>
<protein>
    <recommendedName>
        <fullName evidence="3">CBS domain-containing protein</fullName>
    </recommendedName>
</protein>
<evidence type="ECO:0000313" key="2">
    <source>
        <dbReference type="Proteomes" id="UP000030023"/>
    </source>
</evidence>
<dbReference type="InterPro" id="IPR046342">
    <property type="entry name" value="CBS_dom_sf"/>
</dbReference>
<feature type="non-terminal residue" evidence="1">
    <location>
        <position position="1"/>
    </location>
</feature>
<evidence type="ECO:0000313" key="1">
    <source>
        <dbReference type="EMBL" id="KGO31886.1"/>
    </source>
</evidence>
<accession>A0ABR4XQY7</accession>
<organism evidence="1 2">
    <name type="scientific">Oenococcus alcoholitolerans</name>
    <dbReference type="NCBI Taxonomy" id="931074"/>
    <lineage>
        <taxon>Bacteria</taxon>
        <taxon>Bacillati</taxon>
        <taxon>Bacillota</taxon>
        <taxon>Bacilli</taxon>
        <taxon>Lactobacillales</taxon>
        <taxon>Lactobacillaceae</taxon>
        <taxon>Oenococcus</taxon>
    </lineage>
</organism>
<keyword evidence="2" id="KW-1185">Reference proteome</keyword>